<dbReference type="InterPro" id="IPR016135">
    <property type="entry name" value="UBQ-conjugating_enzyme/RWD"/>
</dbReference>
<dbReference type="EC" id="2.3.2.23" evidence="3"/>
<evidence type="ECO:0000256" key="15">
    <source>
        <dbReference type="SAM" id="MobiDB-lite"/>
    </source>
</evidence>
<dbReference type="CDD" id="cd23809">
    <property type="entry name" value="UBCc_UBE2Z"/>
    <property type="match status" value="1"/>
</dbReference>
<feature type="domain" description="UBC core" evidence="16">
    <location>
        <begin position="321"/>
        <end position="476"/>
    </location>
</feature>
<sequence>MSNSNTNGAIARIAKEIASAQKGSDLSIAVSCRDSDVRSVRALIIGPPETPYEFGFFEFDMKFTKEYPIKAPTVRCLTTNSGRTRFNPNIYAEGKVCLSILGTWRGNPGEEWSAAQGLESVLISIQSLMSSNPYENEPGYESNKKEEPQPSAYIAKIRHETLKVSVCQRLEALLQIQPDKIEPALKKVKLSPTDESPEPAKSSFADGTNGSSTPASVHEYDAEATYNALDQAQWDPFADLVKRRFLWYYDAYIRAIDLFGEAQPDGTAFKRMEFEYPPNSMEGHFEYKSLKTRMAAILARLDQEAQSWERLGAQQVMSATQLATQLAFQFKQMEDKWNAGSYSGCRMEISLPNPNNPFVWHLTLFGEPMTNLDGGIFNLDVYIPPDFPTTQPRVKIATPLFHHRVSSNGHLCYFPVKEDEIGSHLDAIVAAIEDKTANFDPRAMVNPESFDLKWGGEDKRKQYNRKLRRSAQESSEFL</sequence>
<organism evidence="17 18">
    <name type="scientific">Sphaerulina musiva (strain SO2202)</name>
    <name type="common">Poplar stem canker fungus</name>
    <name type="synonym">Septoria musiva</name>
    <dbReference type="NCBI Taxonomy" id="692275"/>
    <lineage>
        <taxon>Eukaryota</taxon>
        <taxon>Fungi</taxon>
        <taxon>Dikarya</taxon>
        <taxon>Ascomycota</taxon>
        <taxon>Pezizomycotina</taxon>
        <taxon>Dothideomycetes</taxon>
        <taxon>Dothideomycetidae</taxon>
        <taxon>Mycosphaerellales</taxon>
        <taxon>Mycosphaerellaceae</taxon>
        <taxon>Sphaerulina</taxon>
    </lineage>
</organism>
<keyword evidence="5" id="KW-0808">Transferase</keyword>
<proteinExistence type="predicted"/>
<dbReference type="PANTHER" id="PTHR46116">
    <property type="entry name" value="(E3-INDEPENDENT) E2 UBIQUITIN-CONJUGATING ENZYME"/>
    <property type="match status" value="1"/>
</dbReference>
<evidence type="ECO:0000256" key="9">
    <source>
        <dbReference type="ARBA" id="ARBA00022840"/>
    </source>
</evidence>
<feature type="region of interest" description="Disordered" evidence="15">
    <location>
        <begin position="189"/>
        <end position="216"/>
    </location>
</feature>
<evidence type="ECO:0000256" key="3">
    <source>
        <dbReference type="ARBA" id="ARBA00012486"/>
    </source>
</evidence>
<dbReference type="HOGENOM" id="CLU_037142_0_0_1"/>
<dbReference type="GO" id="GO:0043066">
    <property type="term" value="P:negative regulation of apoptotic process"/>
    <property type="evidence" value="ECO:0007669"/>
    <property type="project" value="TreeGrafter"/>
</dbReference>
<dbReference type="eggNOG" id="KOG0895">
    <property type="taxonomic scope" value="Eukaryota"/>
</dbReference>
<keyword evidence="18" id="KW-1185">Reference proteome</keyword>
<dbReference type="GO" id="GO:0004869">
    <property type="term" value="F:cysteine-type endopeptidase inhibitor activity"/>
    <property type="evidence" value="ECO:0007669"/>
    <property type="project" value="TreeGrafter"/>
</dbReference>
<dbReference type="OMA" id="SKLFWGS"/>
<evidence type="ECO:0000256" key="13">
    <source>
        <dbReference type="ARBA" id="ARBA00042316"/>
    </source>
</evidence>
<dbReference type="Pfam" id="PF00179">
    <property type="entry name" value="UQ_con"/>
    <property type="match status" value="2"/>
</dbReference>
<dbReference type="OrthoDB" id="1926878at2759"/>
<dbReference type="GO" id="GO:0061631">
    <property type="term" value="F:ubiquitin conjugating enzyme activity"/>
    <property type="evidence" value="ECO:0007669"/>
    <property type="project" value="UniProtKB-EC"/>
</dbReference>
<evidence type="ECO:0000256" key="7">
    <source>
        <dbReference type="ARBA" id="ARBA00022741"/>
    </source>
</evidence>
<evidence type="ECO:0000256" key="2">
    <source>
        <dbReference type="ARBA" id="ARBA00004496"/>
    </source>
</evidence>
<dbReference type="GeneID" id="27905662"/>
<gene>
    <name evidence="17" type="ORF">SEPMUDRAFT_33082</name>
</gene>
<dbReference type="SMART" id="SM00212">
    <property type="entry name" value="UBCc"/>
    <property type="match status" value="2"/>
</dbReference>
<evidence type="ECO:0000256" key="1">
    <source>
        <dbReference type="ARBA" id="ARBA00004123"/>
    </source>
</evidence>
<dbReference type="SUPFAM" id="SSF54495">
    <property type="entry name" value="UBC-like"/>
    <property type="match status" value="2"/>
</dbReference>
<evidence type="ECO:0000256" key="5">
    <source>
        <dbReference type="ARBA" id="ARBA00022679"/>
    </source>
</evidence>
<evidence type="ECO:0000256" key="11">
    <source>
        <dbReference type="ARBA" id="ARBA00039894"/>
    </source>
</evidence>
<protein>
    <recommendedName>
        <fullName evidence="11">Ubiquitin-conjugating enzyme E2 Z</fullName>
        <ecNumber evidence="3">2.3.2.23</ecNumber>
    </recommendedName>
    <alternativeName>
        <fullName evidence="12">E2 ubiquitin-conjugating enzyme Z</fullName>
    </alternativeName>
    <alternativeName>
        <fullName evidence="14">Ubiquitin carrier protein Z</fullName>
    </alternativeName>
    <alternativeName>
        <fullName evidence="13">Ubiquitin-protein ligase Z</fullName>
    </alternativeName>
</protein>
<evidence type="ECO:0000256" key="14">
    <source>
        <dbReference type="ARBA" id="ARBA00042401"/>
    </source>
</evidence>
<dbReference type="InterPro" id="IPR000608">
    <property type="entry name" value="UBC"/>
</dbReference>
<dbReference type="PROSITE" id="PS50127">
    <property type="entry name" value="UBC_2"/>
    <property type="match status" value="2"/>
</dbReference>
<keyword evidence="8" id="KW-0833">Ubl conjugation pathway</keyword>
<evidence type="ECO:0000313" key="17">
    <source>
        <dbReference type="EMBL" id="EMF17239.1"/>
    </source>
</evidence>
<evidence type="ECO:0000313" key="18">
    <source>
        <dbReference type="Proteomes" id="UP000016931"/>
    </source>
</evidence>
<evidence type="ECO:0000256" key="8">
    <source>
        <dbReference type="ARBA" id="ARBA00022786"/>
    </source>
</evidence>
<dbReference type="GO" id="GO:0005737">
    <property type="term" value="C:cytoplasm"/>
    <property type="evidence" value="ECO:0007669"/>
    <property type="project" value="UniProtKB-SubCell"/>
</dbReference>
<reference evidence="17 18" key="1">
    <citation type="journal article" date="2012" name="PLoS Pathog.">
        <title>Diverse lifestyles and strategies of plant pathogenesis encoded in the genomes of eighteen Dothideomycetes fungi.</title>
        <authorList>
            <person name="Ohm R.A."/>
            <person name="Feau N."/>
            <person name="Henrissat B."/>
            <person name="Schoch C.L."/>
            <person name="Horwitz B.A."/>
            <person name="Barry K.W."/>
            <person name="Condon B.J."/>
            <person name="Copeland A.C."/>
            <person name="Dhillon B."/>
            <person name="Glaser F."/>
            <person name="Hesse C.N."/>
            <person name="Kosti I."/>
            <person name="LaButti K."/>
            <person name="Lindquist E.A."/>
            <person name="Lucas S."/>
            <person name="Salamov A.A."/>
            <person name="Bradshaw R.E."/>
            <person name="Ciuffetti L."/>
            <person name="Hamelin R.C."/>
            <person name="Kema G.H.J."/>
            <person name="Lawrence C."/>
            <person name="Scott J.A."/>
            <person name="Spatafora J.W."/>
            <person name="Turgeon B.G."/>
            <person name="de Wit P.J.G.M."/>
            <person name="Zhong S."/>
            <person name="Goodwin S.B."/>
            <person name="Grigoriev I.V."/>
        </authorList>
    </citation>
    <scope>NUCLEOTIDE SEQUENCE [LARGE SCALE GENOMIC DNA]</scope>
    <source>
        <strain evidence="17 18">SO2202</strain>
    </source>
</reference>
<dbReference type="CDD" id="cd00195">
    <property type="entry name" value="UBCc_UEV"/>
    <property type="match status" value="1"/>
</dbReference>
<dbReference type="PANTHER" id="PTHR46116:SF26">
    <property type="entry name" value="UBIQUITIN-CONJUGATING ENZYME E2 Z"/>
    <property type="match status" value="1"/>
</dbReference>
<dbReference type="GO" id="GO:0006915">
    <property type="term" value="P:apoptotic process"/>
    <property type="evidence" value="ECO:0007669"/>
    <property type="project" value="UniProtKB-KW"/>
</dbReference>
<keyword evidence="7" id="KW-0547">Nucleotide-binding</keyword>
<dbReference type="GO" id="GO:0005634">
    <property type="term" value="C:nucleus"/>
    <property type="evidence" value="ECO:0007669"/>
    <property type="project" value="UniProtKB-SubCell"/>
</dbReference>
<keyword evidence="4" id="KW-0963">Cytoplasm</keyword>
<name>N1QNF5_SPHMS</name>
<evidence type="ECO:0000259" key="16">
    <source>
        <dbReference type="PROSITE" id="PS50127"/>
    </source>
</evidence>
<evidence type="ECO:0000256" key="10">
    <source>
        <dbReference type="ARBA" id="ARBA00023242"/>
    </source>
</evidence>
<evidence type="ECO:0000256" key="12">
    <source>
        <dbReference type="ARBA" id="ARBA00041798"/>
    </source>
</evidence>
<dbReference type="EMBL" id="KB456260">
    <property type="protein sequence ID" value="EMF17239.1"/>
    <property type="molecule type" value="Genomic_DNA"/>
</dbReference>
<dbReference type="STRING" id="692275.N1QNF5"/>
<keyword evidence="10" id="KW-0539">Nucleus</keyword>
<dbReference type="Gene3D" id="3.10.110.10">
    <property type="entry name" value="Ubiquitin Conjugating Enzyme"/>
    <property type="match status" value="2"/>
</dbReference>
<evidence type="ECO:0000256" key="4">
    <source>
        <dbReference type="ARBA" id="ARBA00022490"/>
    </source>
</evidence>
<feature type="compositionally biased region" description="Polar residues" evidence="15">
    <location>
        <begin position="205"/>
        <end position="215"/>
    </location>
</feature>
<dbReference type="GO" id="GO:0005524">
    <property type="term" value="F:ATP binding"/>
    <property type="evidence" value="ECO:0007669"/>
    <property type="project" value="UniProtKB-KW"/>
</dbReference>
<feature type="domain" description="UBC core" evidence="16">
    <location>
        <begin position="8"/>
        <end position="166"/>
    </location>
</feature>
<dbReference type="RefSeq" id="XP_016765360.1">
    <property type="nucleotide sequence ID" value="XM_016908525.1"/>
</dbReference>
<dbReference type="AlphaFoldDB" id="N1QNF5"/>
<comment type="subcellular location">
    <subcellularLocation>
        <location evidence="2">Cytoplasm</location>
    </subcellularLocation>
    <subcellularLocation>
        <location evidence="1">Nucleus</location>
    </subcellularLocation>
</comment>
<keyword evidence="9" id="KW-0067">ATP-binding</keyword>
<dbReference type="Proteomes" id="UP000016931">
    <property type="component" value="Unassembled WGS sequence"/>
</dbReference>
<accession>N1QNF5</accession>
<keyword evidence="6" id="KW-0053">Apoptosis</keyword>
<evidence type="ECO:0000256" key="6">
    <source>
        <dbReference type="ARBA" id="ARBA00022703"/>
    </source>
</evidence>